<organism evidence="3 4">
    <name type="scientific">Skermania pinensis</name>
    <dbReference type="NCBI Taxonomy" id="39122"/>
    <lineage>
        <taxon>Bacteria</taxon>
        <taxon>Bacillati</taxon>
        <taxon>Actinomycetota</taxon>
        <taxon>Actinomycetes</taxon>
        <taxon>Mycobacteriales</taxon>
        <taxon>Gordoniaceae</taxon>
        <taxon>Skermania</taxon>
    </lineage>
</organism>
<accession>A0ABX8SA96</accession>
<keyword evidence="2" id="KW-0732">Signal</keyword>
<feature type="chain" id="PRO_5045384317" evidence="2">
    <location>
        <begin position="38"/>
        <end position="173"/>
    </location>
</feature>
<evidence type="ECO:0000256" key="1">
    <source>
        <dbReference type="SAM" id="MobiDB-lite"/>
    </source>
</evidence>
<gene>
    <name evidence="3" type="ORF">KV203_11840</name>
</gene>
<name>A0ABX8SA96_9ACTN</name>
<dbReference type="Proteomes" id="UP000887023">
    <property type="component" value="Chromosome"/>
</dbReference>
<dbReference type="EMBL" id="CP079105">
    <property type="protein sequence ID" value="QXQ12646.1"/>
    <property type="molecule type" value="Genomic_DNA"/>
</dbReference>
<evidence type="ECO:0000256" key="2">
    <source>
        <dbReference type="SAM" id="SignalP"/>
    </source>
</evidence>
<keyword evidence="4" id="KW-1185">Reference proteome</keyword>
<sequence length="173" mass="17258">MGRVRSTVPCLSRRSVLRITTGCVAGALAAGTATACAASDPDREREPPDPLIAQAILARADAAAAQAAATVSADHAAALGVVAAERNAHADVLDAEVARAVGRYRDGSAPSSTAQPATPVAPASPLSVDQVRTRIGTAQRSAADLARIQSGYRAGLLGSISAACGAQLAVLLP</sequence>
<evidence type="ECO:0000313" key="3">
    <source>
        <dbReference type="EMBL" id="QXQ12646.1"/>
    </source>
</evidence>
<feature type="signal peptide" evidence="2">
    <location>
        <begin position="1"/>
        <end position="37"/>
    </location>
</feature>
<protein>
    <submittedName>
        <fullName evidence="3">Uncharacterized protein</fullName>
    </submittedName>
</protein>
<reference evidence="3" key="1">
    <citation type="submission" date="2021-07" db="EMBL/GenBank/DDBJ databases">
        <title>Candidatus Kaistella beijingensis sp. nov. isolated from a municipal wastewater treatment plant is involved in sludge foaming.</title>
        <authorList>
            <person name="Song Y."/>
            <person name="Liu S.-J."/>
        </authorList>
    </citation>
    <scope>NUCLEOTIDE SEQUENCE</scope>
    <source>
        <strain evidence="3">DSM 43998</strain>
    </source>
</reference>
<dbReference type="PROSITE" id="PS51318">
    <property type="entry name" value="TAT"/>
    <property type="match status" value="1"/>
</dbReference>
<evidence type="ECO:0000313" key="4">
    <source>
        <dbReference type="Proteomes" id="UP000887023"/>
    </source>
</evidence>
<dbReference type="InterPro" id="IPR006311">
    <property type="entry name" value="TAT_signal"/>
</dbReference>
<feature type="region of interest" description="Disordered" evidence="1">
    <location>
        <begin position="106"/>
        <end position="125"/>
    </location>
</feature>
<dbReference type="RefSeq" id="WP_157079817.1">
    <property type="nucleotide sequence ID" value="NZ_CBCRUZ010000022.1"/>
</dbReference>
<proteinExistence type="predicted"/>